<keyword evidence="3" id="KW-1185">Reference proteome</keyword>
<dbReference type="Pfam" id="PF00646">
    <property type="entry name" value="F-box"/>
    <property type="match status" value="1"/>
</dbReference>
<dbReference type="InterPro" id="IPR001810">
    <property type="entry name" value="F-box_dom"/>
</dbReference>
<name>A0A2P6RVM0_ROSCH</name>
<dbReference type="GO" id="GO:0019005">
    <property type="term" value="C:SCF ubiquitin ligase complex"/>
    <property type="evidence" value="ECO:0007669"/>
    <property type="project" value="TreeGrafter"/>
</dbReference>
<organism evidence="2 3">
    <name type="scientific">Rosa chinensis</name>
    <name type="common">China rose</name>
    <dbReference type="NCBI Taxonomy" id="74649"/>
    <lineage>
        <taxon>Eukaryota</taxon>
        <taxon>Viridiplantae</taxon>
        <taxon>Streptophyta</taxon>
        <taxon>Embryophyta</taxon>
        <taxon>Tracheophyta</taxon>
        <taxon>Spermatophyta</taxon>
        <taxon>Magnoliopsida</taxon>
        <taxon>eudicotyledons</taxon>
        <taxon>Gunneridae</taxon>
        <taxon>Pentapetalae</taxon>
        <taxon>rosids</taxon>
        <taxon>fabids</taxon>
        <taxon>Rosales</taxon>
        <taxon>Rosaceae</taxon>
        <taxon>Rosoideae</taxon>
        <taxon>Rosoideae incertae sedis</taxon>
        <taxon>Rosa</taxon>
    </lineage>
</organism>
<evidence type="ECO:0000259" key="1">
    <source>
        <dbReference type="Pfam" id="PF00646"/>
    </source>
</evidence>
<dbReference type="PANTHER" id="PTHR13318">
    <property type="entry name" value="PARTNER OF PAIRED, ISOFORM B-RELATED"/>
    <property type="match status" value="1"/>
</dbReference>
<evidence type="ECO:0000313" key="2">
    <source>
        <dbReference type="EMBL" id="PRQ50466.1"/>
    </source>
</evidence>
<dbReference type="Gramene" id="PRQ50466">
    <property type="protein sequence ID" value="PRQ50466"/>
    <property type="gene ID" value="RchiOBHm_Chr2g0133501"/>
</dbReference>
<dbReference type="SUPFAM" id="SSF81383">
    <property type="entry name" value="F-box domain"/>
    <property type="match status" value="1"/>
</dbReference>
<dbReference type="EMBL" id="PDCK01000040">
    <property type="protein sequence ID" value="PRQ50466.1"/>
    <property type="molecule type" value="Genomic_DNA"/>
</dbReference>
<feature type="domain" description="F-box" evidence="1">
    <location>
        <begin position="6"/>
        <end position="44"/>
    </location>
</feature>
<dbReference type="InterPro" id="IPR036047">
    <property type="entry name" value="F-box-like_dom_sf"/>
</dbReference>
<dbReference type="Proteomes" id="UP000238479">
    <property type="component" value="Chromosome 2"/>
</dbReference>
<dbReference type="GO" id="GO:0031146">
    <property type="term" value="P:SCF-dependent proteasomal ubiquitin-dependent protein catabolic process"/>
    <property type="evidence" value="ECO:0007669"/>
    <property type="project" value="TreeGrafter"/>
</dbReference>
<protein>
    <submittedName>
        <fullName evidence="2">Putative F-box domain, leucine-rich repeat domain, L domain-containing protein</fullName>
    </submittedName>
</protein>
<dbReference type="InterPro" id="IPR032675">
    <property type="entry name" value="LRR_dom_sf"/>
</dbReference>
<gene>
    <name evidence="2" type="ORF">RchiOBHm_Chr2g0133501</name>
</gene>
<comment type="caution">
    <text evidence="2">The sequence shown here is derived from an EMBL/GenBank/DDBJ whole genome shotgun (WGS) entry which is preliminary data.</text>
</comment>
<dbReference type="Gene3D" id="3.80.10.10">
    <property type="entry name" value="Ribonuclease Inhibitor"/>
    <property type="match status" value="3"/>
</dbReference>
<dbReference type="SMART" id="SM00367">
    <property type="entry name" value="LRR_CC"/>
    <property type="match status" value="8"/>
</dbReference>
<proteinExistence type="predicted"/>
<reference evidence="2 3" key="1">
    <citation type="journal article" date="2018" name="Nat. Genet.">
        <title>The Rosa genome provides new insights in the design of modern roses.</title>
        <authorList>
            <person name="Bendahmane M."/>
        </authorList>
    </citation>
    <scope>NUCLEOTIDE SEQUENCE [LARGE SCALE GENOMIC DNA]</scope>
    <source>
        <strain evidence="3">cv. Old Blush</strain>
    </source>
</reference>
<dbReference type="InterPro" id="IPR006553">
    <property type="entry name" value="Leu-rich_rpt_Cys-con_subtyp"/>
</dbReference>
<accession>A0A2P6RVM0</accession>
<sequence>MAENSSDLPRECWEHIFNLLDDPSHFSSLSLVSKQFLYITNRLLLTLKLSDSTLQSILPRLLHRFRWLKHIDLSGFSGDMNPLLYRIAISGLNLESLNVSNQTCLPVNGIRVFGSKMMNLKCLDCSRVKFLQDSDLNLIAESFPLLQELDISYPEFGSTNSSTGSSDWKPISDSGIFSLTLNLKGLRRINLSGNHFITDLSLVHLSKHCVLLTQVVIHYCDFITQNGVAKLIRACCQLSCVSVCGIGGSLICLLGYSSLSFGSVGCSLISSRALSGIDFSDSVVSDELLCSVAEACFPMKKLVLSNCTSFTFAGISFLVSHYPFLEYLDLEGAYFLTDNEIIELSMSLHSITYINLSYCSSLTGVTLYTLTRNSLVLNEIKMVGTNVGDEALETDVMPNLGVKSLMLSQNTSMGNGFIANYVSICPNLELLDLSHCVNITEDGIVEVLKRCSRIRHLEINECGLMKNISIDFELPKLEVLYARGLRIDDDMLAIIGKRCSRLQQLDLSGCLNVTANGVKQVVANCKEIKEINLRSCDNVSVDIIPWMVFSRPSLKKIVQPCGGSVPTESQRNHFLRHGCLVCEG</sequence>
<dbReference type="AlphaFoldDB" id="A0A2P6RVM0"/>
<dbReference type="OrthoDB" id="6066220at2759"/>
<evidence type="ECO:0000313" key="3">
    <source>
        <dbReference type="Proteomes" id="UP000238479"/>
    </source>
</evidence>
<dbReference type="PANTHER" id="PTHR13318:SF106">
    <property type="entry name" value="F-BOX_LRR-REPEAT PROTEIN 2"/>
    <property type="match status" value="1"/>
</dbReference>
<dbReference type="OMA" id="IQSCWHV"/>
<dbReference type="STRING" id="74649.A0A2P6RVM0"/>
<dbReference type="SUPFAM" id="SSF52047">
    <property type="entry name" value="RNI-like"/>
    <property type="match status" value="2"/>
</dbReference>